<evidence type="ECO:0000256" key="6">
    <source>
        <dbReference type="RuleBase" id="RU003435"/>
    </source>
</evidence>
<evidence type="ECO:0000313" key="8">
    <source>
        <dbReference type="EMBL" id="MBM3318020.1"/>
    </source>
</evidence>
<dbReference type="InterPro" id="IPR042088">
    <property type="entry name" value="OligoPept_F_C"/>
</dbReference>
<keyword evidence="4 6" id="KW-0862">Zinc</keyword>
<dbReference type="Pfam" id="PF01432">
    <property type="entry name" value="Peptidase_M3"/>
    <property type="match status" value="1"/>
</dbReference>
<dbReference type="GO" id="GO:0046872">
    <property type="term" value="F:metal ion binding"/>
    <property type="evidence" value="ECO:0007669"/>
    <property type="project" value="UniProtKB-UniRule"/>
</dbReference>
<dbReference type="PANTHER" id="PTHR34217">
    <property type="entry name" value="METAL-DEPENDENT CARBOXYPEPTIDASE"/>
    <property type="match status" value="1"/>
</dbReference>
<keyword evidence="3 6" id="KW-0378">Hydrolase</keyword>
<dbReference type="NCBIfam" id="TIGR02290">
    <property type="entry name" value="M3_fam_3"/>
    <property type="match status" value="1"/>
</dbReference>
<evidence type="ECO:0000256" key="3">
    <source>
        <dbReference type="ARBA" id="ARBA00022801"/>
    </source>
</evidence>
<comment type="similarity">
    <text evidence="6">Belongs to the peptidase M3 family.</text>
</comment>
<comment type="cofactor">
    <cofactor evidence="6">
        <name>Zn(2+)</name>
        <dbReference type="ChEBI" id="CHEBI:29105"/>
    </cofactor>
    <text evidence="6">Binds 1 zinc ion.</text>
</comment>
<feature type="domain" description="Peptidase M3A/M3B catalytic" evidence="7">
    <location>
        <begin position="211"/>
        <end position="590"/>
    </location>
</feature>
<evidence type="ECO:0000256" key="5">
    <source>
        <dbReference type="ARBA" id="ARBA00023049"/>
    </source>
</evidence>
<organism evidence="8 9">
    <name type="scientific">Eiseniibacteriota bacterium</name>
    <dbReference type="NCBI Taxonomy" id="2212470"/>
    <lineage>
        <taxon>Bacteria</taxon>
        <taxon>Candidatus Eiseniibacteriota</taxon>
    </lineage>
</organism>
<dbReference type="Gene3D" id="1.10.1370.20">
    <property type="entry name" value="Oligoendopeptidase f, C-terminal domain"/>
    <property type="match status" value="1"/>
</dbReference>
<keyword evidence="1 6" id="KW-0645">Protease</keyword>
<dbReference type="Gene3D" id="1.20.140.70">
    <property type="entry name" value="Oligopeptidase f, N-terminal domain"/>
    <property type="match status" value="1"/>
</dbReference>
<sequence length="605" mass="67609">MTTAATEQLPRWDLTNVYSGLEADDFMAAFRQAQSELAGLEAFVQEHAVGRLDAPPDDAAPAAAILEELLGRLNALLRLYGTLEAYVYAFVTTDSYNQLAARRMSEIEQLELRLKKVRVRLEAWVGSLAPVLERVCERSPAAREHQAVLAEMADQSRYLMPPPLEDLAAELQLSGGGVMWKLQGNVTSKLKAPMERDGRTQMLPMTVIRNLATDPDEGVRRRAYEAELQAWAAAAEPVAFALNGVKGAAIALARWRGRDGVLHAALDHSRIDRPTLEALLESMRDSFPVFRRYLQAKAGRLGKARLPWWDLFAPVGRVQPTYRWEEATEYIVRQFATFDGELADFAREAFAGRWIDAEPRDGKRGGAFCMGVPGVEQSRILANFDGSFDQMVTLAHELGHGFHGRCQRGLPLLRRGSPMPLAETASIFCETIVFQAALSEAPPEARVFILENQLMGACQVVVDIYSRYLFESELVGRRAGAELSVEELCAMMLDAQRRSYGEGLDPEHLHPYMWVLKPHYYYPDLHFYNYPYAFGLLFGLGVYAIYQREGAAFVPRYKALLRGTGEGKAAELAARFGIDIRSREFWDASLAVVAGQVEQYCALED</sequence>
<name>A0A937X9J3_UNCEI</name>
<evidence type="ECO:0000256" key="1">
    <source>
        <dbReference type="ARBA" id="ARBA00022670"/>
    </source>
</evidence>
<dbReference type="GO" id="GO:0004181">
    <property type="term" value="F:metallocarboxypeptidase activity"/>
    <property type="evidence" value="ECO:0007669"/>
    <property type="project" value="InterPro"/>
</dbReference>
<dbReference type="GO" id="GO:0004222">
    <property type="term" value="F:metalloendopeptidase activity"/>
    <property type="evidence" value="ECO:0007669"/>
    <property type="project" value="InterPro"/>
</dbReference>
<evidence type="ECO:0000256" key="4">
    <source>
        <dbReference type="ARBA" id="ARBA00022833"/>
    </source>
</evidence>
<dbReference type="InterPro" id="IPR011977">
    <property type="entry name" value="Pept_M3B_clade3"/>
</dbReference>
<evidence type="ECO:0000313" key="9">
    <source>
        <dbReference type="Proteomes" id="UP000748308"/>
    </source>
</evidence>
<dbReference type="InterPro" id="IPR001333">
    <property type="entry name" value="Peptidase_M32_Taq"/>
</dbReference>
<comment type="caution">
    <text evidence="8">The sequence shown here is derived from an EMBL/GenBank/DDBJ whole genome shotgun (WGS) entry which is preliminary data.</text>
</comment>
<evidence type="ECO:0000256" key="2">
    <source>
        <dbReference type="ARBA" id="ARBA00022723"/>
    </source>
</evidence>
<reference evidence="8" key="1">
    <citation type="submission" date="2019-03" db="EMBL/GenBank/DDBJ databases">
        <title>Lake Tanganyika Metagenome-Assembled Genomes (MAGs).</title>
        <authorList>
            <person name="Tran P."/>
        </authorList>
    </citation>
    <scope>NUCLEOTIDE SEQUENCE</scope>
    <source>
        <strain evidence="8">M_DeepCast_400m_m2_100</strain>
    </source>
</reference>
<keyword evidence="2 6" id="KW-0479">Metal-binding</keyword>
<dbReference type="SUPFAM" id="SSF55486">
    <property type="entry name" value="Metalloproteases ('zincins'), catalytic domain"/>
    <property type="match status" value="1"/>
</dbReference>
<dbReference type="EMBL" id="VGIY01000241">
    <property type="protein sequence ID" value="MBM3318020.1"/>
    <property type="molecule type" value="Genomic_DNA"/>
</dbReference>
<dbReference type="GO" id="GO:0006508">
    <property type="term" value="P:proteolysis"/>
    <property type="evidence" value="ECO:0007669"/>
    <property type="project" value="UniProtKB-KW"/>
</dbReference>
<dbReference type="Proteomes" id="UP000748308">
    <property type="component" value="Unassembled WGS sequence"/>
</dbReference>
<dbReference type="InterPro" id="IPR034006">
    <property type="entry name" value="M3B_PepF_2"/>
</dbReference>
<protein>
    <submittedName>
        <fullName evidence="8">M3 family oligoendopeptidase</fullName>
    </submittedName>
</protein>
<keyword evidence="5 6" id="KW-0482">Metalloprotease</keyword>
<proteinExistence type="inferred from homology"/>
<dbReference type="AlphaFoldDB" id="A0A937X9J3"/>
<accession>A0A937X9J3</accession>
<dbReference type="CDD" id="cd09607">
    <property type="entry name" value="M3B_PepF"/>
    <property type="match status" value="1"/>
</dbReference>
<gene>
    <name evidence="8" type="ORF">FJY75_09230</name>
</gene>
<evidence type="ECO:0000259" key="7">
    <source>
        <dbReference type="Pfam" id="PF01432"/>
    </source>
</evidence>
<dbReference type="PANTHER" id="PTHR34217:SF1">
    <property type="entry name" value="CARBOXYPEPTIDASE 1"/>
    <property type="match status" value="1"/>
</dbReference>
<dbReference type="InterPro" id="IPR001567">
    <property type="entry name" value="Pept_M3A_M3B_dom"/>
</dbReference>